<keyword evidence="3" id="KW-0996">Nickel insertion</keyword>
<dbReference type="HAMAP" id="MF_01384">
    <property type="entry name" value="UreD"/>
    <property type="match status" value="1"/>
</dbReference>
<dbReference type="RefSeq" id="WP_089698741.1">
    <property type="nucleotide sequence ID" value="NZ_FNHL01000004.1"/>
</dbReference>
<dbReference type="GO" id="GO:0016151">
    <property type="term" value="F:nickel cation binding"/>
    <property type="evidence" value="ECO:0007669"/>
    <property type="project" value="UniProtKB-UniRule"/>
</dbReference>
<evidence type="ECO:0000313" key="5">
    <source>
        <dbReference type="Proteomes" id="UP000199451"/>
    </source>
</evidence>
<dbReference type="EMBL" id="FNHL01000004">
    <property type="protein sequence ID" value="SDM96309.1"/>
    <property type="molecule type" value="Genomic_DNA"/>
</dbReference>
<dbReference type="Pfam" id="PF01774">
    <property type="entry name" value="UreD"/>
    <property type="match status" value="1"/>
</dbReference>
<evidence type="ECO:0000313" key="4">
    <source>
        <dbReference type="EMBL" id="SDM96309.1"/>
    </source>
</evidence>
<organism evidence="4 5">
    <name type="scientific">Halogranum gelatinilyticum</name>
    <dbReference type="NCBI Taxonomy" id="660521"/>
    <lineage>
        <taxon>Archaea</taxon>
        <taxon>Methanobacteriati</taxon>
        <taxon>Methanobacteriota</taxon>
        <taxon>Stenosarchaea group</taxon>
        <taxon>Halobacteria</taxon>
        <taxon>Halobacteriales</taxon>
        <taxon>Haloferacaceae</taxon>
    </lineage>
</organism>
<evidence type="ECO:0000256" key="3">
    <source>
        <dbReference type="HAMAP-Rule" id="MF_01384"/>
    </source>
</evidence>
<accession>A0A1G9XHL6</accession>
<dbReference type="AlphaFoldDB" id="A0A1G9XHL6"/>
<evidence type="ECO:0000256" key="2">
    <source>
        <dbReference type="ARBA" id="ARBA00023186"/>
    </source>
</evidence>
<comment type="function">
    <text evidence="3">Required for maturation of urease via the functional incorporation of the urease nickel metallocenter.</text>
</comment>
<dbReference type="Proteomes" id="UP000199451">
    <property type="component" value="Unassembled WGS sequence"/>
</dbReference>
<comment type="similarity">
    <text evidence="1 3">Belongs to the UreD family.</text>
</comment>
<sequence length="317" mass="34048">MSTEFRPASFDEYATEAVPQAAAGSAGKNGILEATFAADSTGQTRLVRDYAKVPFHVTGDLSHDQELPELASLFVQSPTGGIAQGDRHSMDVEVGADAKAHVTTQSATQVLGMERNYGRSDVTISVDDGGYVEFLPEPVILFRDSRLLQRVDIELGEDATAVFGETVVPGRLARGEAFDYDRYYSRITAWDGRDDGDSADGGRRLFEDVVHLAGKDAVQGPGVFGDYRVLGNLYVVGTGFDEGEAAELSDRLHERVAGDGDEETEALASASTLPRERGVVVRALGPRTDTVTTALAAAWDETRQARFGVSAPESRKL</sequence>
<comment type="subunit">
    <text evidence="3">UreD, UreF and UreG form a complex that acts as a GTP-hydrolysis-dependent molecular chaperone, activating the urease apoprotein by helping to assemble the nickel containing metallocenter of UreC. The UreE protein probably delivers the nickel.</text>
</comment>
<keyword evidence="5" id="KW-1185">Reference proteome</keyword>
<dbReference type="PANTHER" id="PTHR33643">
    <property type="entry name" value="UREASE ACCESSORY PROTEIN D"/>
    <property type="match status" value="1"/>
</dbReference>
<dbReference type="InterPro" id="IPR002669">
    <property type="entry name" value="UreD"/>
</dbReference>
<reference evidence="5" key="1">
    <citation type="submission" date="2016-10" db="EMBL/GenBank/DDBJ databases">
        <authorList>
            <person name="Varghese N."/>
            <person name="Submissions S."/>
        </authorList>
    </citation>
    <scope>NUCLEOTIDE SEQUENCE [LARGE SCALE GENOMIC DNA]</scope>
    <source>
        <strain evidence="5">CGMCC 1.10119</strain>
    </source>
</reference>
<dbReference type="STRING" id="660521.SAMN04487949_2997"/>
<evidence type="ECO:0000256" key="1">
    <source>
        <dbReference type="ARBA" id="ARBA00007177"/>
    </source>
</evidence>
<keyword evidence="3" id="KW-0963">Cytoplasm</keyword>
<name>A0A1G9XHL6_9EURY</name>
<comment type="subcellular location">
    <subcellularLocation>
        <location evidence="3">Cytoplasm</location>
    </subcellularLocation>
</comment>
<protein>
    <recommendedName>
        <fullName evidence="3">Urease accessory protein UreD</fullName>
    </recommendedName>
</protein>
<dbReference type="OrthoDB" id="10701at2157"/>
<proteinExistence type="inferred from homology"/>
<keyword evidence="2 3" id="KW-0143">Chaperone</keyword>
<dbReference type="PANTHER" id="PTHR33643:SF1">
    <property type="entry name" value="UREASE ACCESSORY PROTEIN D"/>
    <property type="match status" value="1"/>
</dbReference>
<dbReference type="GO" id="GO:0005737">
    <property type="term" value="C:cytoplasm"/>
    <property type="evidence" value="ECO:0007669"/>
    <property type="project" value="UniProtKB-SubCell"/>
</dbReference>
<gene>
    <name evidence="3" type="primary">ureD</name>
    <name evidence="4" type="ORF">SAMN04487949_2997</name>
</gene>